<dbReference type="InterPro" id="IPR036770">
    <property type="entry name" value="Ankyrin_rpt-contain_sf"/>
</dbReference>
<organism evidence="5 6">
    <name type="scientific">Adineta ricciae</name>
    <name type="common">Rotifer</name>
    <dbReference type="NCBI Taxonomy" id="249248"/>
    <lineage>
        <taxon>Eukaryota</taxon>
        <taxon>Metazoa</taxon>
        <taxon>Spiralia</taxon>
        <taxon>Gnathifera</taxon>
        <taxon>Rotifera</taxon>
        <taxon>Eurotatoria</taxon>
        <taxon>Bdelloidea</taxon>
        <taxon>Adinetida</taxon>
        <taxon>Adinetidae</taxon>
        <taxon>Adineta</taxon>
    </lineage>
</organism>
<accession>A0A814NGY3</accession>
<evidence type="ECO:0000256" key="2">
    <source>
        <dbReference type="ARBA" id="ARBA00023043"/>
    </source>
</evidence>
<proteinExistence type="predicted"/>
<feature type="repeat" description="ANK" evidence="3">
    <location>
        <begin position="59"/>
        <end position="91"/>
    </location>
</feature>
<keyword evidence="1" id="KW-0677">Repeat</keyword>
<dbReference type="PANTHER" id="PTHR24173:SF74">
    <property type="entry name" value="ANKYRIN REPEAT DOMAIN-CONTAINING PROTEIN 16"/>
    <property type="match status" value="1"/>
</dbReference>
<keyword evidence="2 3" id="KW-0040">ANK repeat</keyword>
<dbReference type="Gene3D" id="1.25.40.20">
    <property type="entry name" value="Ankyrin repeat-containing domain"/>
    <property type="match status" value="2"/>
</dbReference>
<sequence>MRLRDFFRSQPNHERKLTSSIIPVLDTNTFINAAVGKDTSTLHKYLLSGFPPDQPDPITKVTALHNAVETANLRAIQLLLQAGAQVNACDTSLSTPLHIAAYMGYEEIVQILLTHGADVFLQDDTGRNAFHLAVSTGNHRLIHHFLYGIETEPNIIHVQDAQNWTALMIACANNHPSVCTLLLTHGADMNCVNNRGMNVFHIAAFLGSLALVHELMNCSTDDETLAQVLNQGDNRNQTPLFYACLEGHLDIAVTFLHAGANVYHLDNEHQTCLHAMLSSSVILKRHIRLFFRLIQYVDFHFAQDNLSRTLLDLAYLNQIHTIIYLLTILNYKRNYAILSHNDYDDNHSTSSVLSLRQLCVLAFKRSIVYHQNQKQLSQHDLLENALQQTFHLNPNNELQSIESGHRKSLNDLSMDNKKSSKTTKKSRKTSTIIYSSMQNDLEQQHTQSTWSIFNKKFKLQRLSNYPNSSSNQPQVLPLTDEGHVMKNLALFILVSPSKIDELLDFPSLGTMQHLFDEDIKSAMNNYNLEGTDSSNEI</sequence>
<evidence type="ECO:0000256" key="4">
    <source>
        <dbReference type="SAM" id="MobiDB-lite"/>
    </source>
</evidence>
<dbReference type="InterPro" id="IPR002110">
    <property type="entry name" value="Ankyrin_rpt"/>
</dbReference>
<evidence type="ECO:0000313" key="5">
    <source>
        <dbReference type="EMBL" id="CAF1091812.1"/>
    </source>
</evidence>
<dbReference type="PRINTS" id="PR01415">
    <property type="entry name" value="ANKYRIN"/>
</dbReference>
<evidence type="ECO:0000256" key="1">
    <source>
        <dbReference type="ARBA" id="ARBA00022737"/>
    </source>
</evidence>
<dbReference type="Pfam" id="PF12796">
    <property type="entry name" value="Ank_2"/>
    <property type="match status" value="2"/>
</dbReference>
<dbReference type="Proteomes" id="UP000663828">
    <property type="component" value="Unassembled WGS sequence"/>
</dbReference>
<evidence type="ECO:0000313" key="6">
    <source>
        <dbReference type="Proteomes" id="UP000663828"/>
    </source>
</evidence>
<dbReference type="AlphaFoldDB" id="A0A814NGY3"/>
<feature type="repeat" description="ANK" evidence="3">
    <location>
        <begin position="162"/>
        <end position="194"/>
    </location>
</feature>
<dbReference type="PROSITE" id="PS50088">
    <property type="entry name" value="ANK_REPEAT"/>
    <property type="match status" value="4"/>
</dbReference>
<keyword evidence="6" id="KW-1185">Reference proteome</keyword>
<dbReference type="SUPFAM" id="SSF48403">
    <property type="entry name" value="Ankyrin repeat"/>
    <property type="match status" value="1"/>
</dbReference>
<feature type="region of interest" description="Disordered" evidence="4">
    <location>
        <begin position="405"/>
        <end position="429"/>
    </location>
</feature>
<feature type="repeat" description="ANK" evidence="3">
    <location>
        <begin position="235"/>
        <end position="267"/>
    </location>
</feature>
<protein>
    <submittedName>
        <fullName evidence="5">Uncharacterized protein</fullName>
    </submittedName>
</protein>
<dbReference type="EMBL" id="CAJNOR010001178">
    <property type="protein sequence ID" value="CAF1091812.1"/>
    <property type="molecule type" value="Genomic_DNA"/>
</dbReference>
<evidence type="ECO:0000256" key="3">
    <source>
        <dbReference type="PROSITE-ProRule" id="PRU00023"/>
    </source>
</evidence>
<name>A0A814NGY3_ADIRI</name>
<feature type="compositionally biased region" description="Basic residues" evidence="4">
    <location>
        <begin position="419"/>
        <end position="428"/>
    </location>
</feature>
<feature type="repeat" description="ANK" evidence="3">
    <location>
        <begin position="92"/>
        <end position="124"/>
    </location>
</feature>
<reference evidence="5" key="1">
    <citation type="submission" date="2021-02" db="EMBL/GenBank/DDBJ databases">
        <authorList>
            <person name="Nowell W R."/>
        </authorList>
    </citation>
    <scope>NUCLEOTIDE SEQUENCE</scope>
</reference>
<gene>
    <name evidence="5" type="ORF">XAT740_LOCUS17880</name>
</gene>
<feature type="compositionally biased region" description="Basic and acidic residues" evidence="4">
    <location>
        <begin position="405"/>
        <end position="418"/>
    </location>
</feature>
<dbReference type="PROSITE" id="PS50297">
    <property type="entry name" value="ANK_REP_REGION"/>
    <property type="match status" value="4"/>
</dbReference>
<dbReference type="SMART" id="SM00248">
    <property type="entry name" value="ANK"/>
    <property type="match status" value="6"/>
</dbReference>
<dbReference type="PANTHER" id="PTHR24173">
    <property type="entry name" value="ANKYRIN REPEAT CONTAINING"/>
    <property type="match status" value="1"/>
</dbReference>
<comment type="caution">
    <text evidence="5">The sequence shown here is derived from an EMBL/GenBank/DDBJ whole genome shotgun (WGS) entry which is preliminary data.</text>
</comment>